<organism evidence="1 2">
    <name type="scientific">Mesorhizobium robiniae</name>
    <dbReference type="NCBI Taxonomy" id="559315"/>
    <lineage>
        <taxon>Bacteria</taxon>
        <taxon>Pseudomonadati</taxon>
        <taxon>Pseudomonadota</taxon>
        <taxon>Alphaproteobacteria</taxon>
        <taxon>Hyphomicrobiales</taxon>
        <taxon>Phyllobacteriaceae</taxon>
        <taxon>Mesorhizobium</taxon>
    </lineage>
</organism>
<gene>
    <name evidence="1" type="ORF">ABID19_000002</name>
</gene>
<accession>A0ABV2GFA3</accession>
<name>A0ABV2GFA3_9HYPH</name>
<dbReference type="Proteomes" id="UP001549204">
    <property type="component" value="Unassembled WGS sequence"/>
</dbReference>
<reference evidence="1 2" key="1">
    <citation type="submission" date="2024-06" db="EMBL/GenBank/DDBJ databases">
        <title>Genomic Encyclopedia of Type Strains, Phase IV (KMG-IV): sequencing the most valuable type-strain genomes for metagenomic binning, comparative biology and taxonomic classification.</title>
        <authorList>
            <person name="Goeker M."/>
        </authorList>
    </citation>
    <scope>NUCLEOTIDE SEQUENCE [LARGE SCALE GENOMIC DNA]</scope>
    <source>
        <strain evidence="1 2">DSM 100022</strain>
    </source>
</reference>
<sequence length="49" mass="5676">MIRPIFKNEKQRWTSAYGIASDKVASMLVRKWRYLLVPIDESKGNSPPP</sequence>
<evidence type="ECO:0000313" key="2">
    <source>
        <dbReference type="Proteomes" id="UP001549204"/>
    </source>
</evidence>
<evidence type="ECO:0000313" key="1">
    <source>
        <dbReference type="EMBL" id="MET3576987.1"/>
    </source>
</evidence>
<keyword evidence="2" id="KW-1185">Reference proteome</keyword>
<dbReference type="EMBL" id="JBEPMC010000001">
    <property type="protein sequence ID" value="MET3576987.1"/>
    <property type="molecule type" value="Genomic_DNA"/>
</dbReference>
<evidence type="ECO:0008006" key="3">
    <source>
        <dbReference type="Google" id="ProtNLM"/>
    </source>
</evidence>
<protein>
    <recommendedName>
        <fullName evidence="3">Transposase</fullName>
    </recommendedName>
</protein>
<proteinExistence type="predicted"/>
<comment type="caution">
    <text evidence="1">The sequence shown here is derived from an EMBL/GenBank/DDBJ whole genome shotgun (WGS) entry which is preliminary data.</text>
</comment>